<proteinExistence type="predicted"/>
<sequence length="309" mass="34757">MLKNKITPDQYCFKMWTEYLDKNPVNKYISSADKSIVIIIWCFLRRNAMSVENKSAPYYLFGSDANICHLVSDMSQSEFLQLVAAILLAAVVNSSGTNCPPGCSFDNMESNTTIVCSDVNWTRIPENLETSLKVIDFSNNKIEQLTADTFKELKELINSGYDLEGYVNPKNPSNKHASVHGWKISNPASTTVPLASASNFPQCVSYPRNDKTIEMQHHGNGSRNPSPKQKPSQSRVDMSSTLEPLLDNREEYHRRQVYSKTTVPVGVREGFDNQTNLCRDRGLNPGPPAQKSETLPLSRQVTLFIPEYH</sequence>
<gene>
    <name evidence="2" type="ORF">TBIB3V08_LOCUS3479</name>
</gene>
<name>A0A7R9EVT3_9NEOP</name>
<organism evidence="2">
    <name type="scientific">Timema bartmani</name>
    <dbReference type="NCBI Taxonomy" id="61472"/>
    <lineage>
        <taxon>Eukaryota</taxon>
        <taxon>Metazoa</taxon>
        <taxon>Ecdysozoa</taxon>
        <taxon>Arthropoda</taxon>
        <taxon>Hexapoda</taxon>
        <taxon>Insecta</taxon>
        <taxon>Pterygota</taxon>
        <taxon>Neoptera</taxon>
        <taxon>Polyneoptera</taxon>
        <taxon>Phasmatodea</taxon>
        <taxon>Timematodea</taxon>
        <taxon>Timematoidea</taxon>
        <taxon>Timematidae</taxon>
        <taxon>Timema</taxon>
    </lineage>
</organism>
<protein>
    <submittedName>
        <fullName evidence="2">Uncharacterized protein</fullName>
    </submittedName>
</protein>
<evidence type="ECO:0000256" key="1">
    <source>
        <dbReference type="SAM" id="MobiDB-lite"/>
    </source>
</evidence>
<reference evidence="2" key="1">
    <citation type="submission" date="2020-11" db="EMBL/GenBank/DDBJ databases">
        <authorList>
            <person name="Tran Van P."/>
        </authorList>
    </citation>
    <scope>NUCLEOTIDE SEQUENCE</scope>
</reference>
<evidence type="ECO:0000313" key="2">
    <source>
        <dbReference type="EMBL" id="CAD7441000.1"/>
    </source>
</evidence>
<dbReference type="Gene3D" id="3.80.10.10">
    <property type="entry name" value="Ribonuclease Inhibitor"/>
    <property type="match status" value="1"/>
</dbReference>
<feature type="region of interest" description="Disordered" evidence="1">
    <location>
        <begin position="213"/>
        <end position="295"/>
    </location>
</feature>
<dbReference type="EMBL" id="OD565160">
    <property type="protein sequence ID" value="CAD7441000.1"/>
    <property type="molecule type" value="Genomic_DNA"/>
</dbReference>
<dbReference type="SUPFAM" id="SSF52058">
    <property type="entry name" value="L domain-like"/>
    <property type="match status" value="1"/>
</dbReference>
<dbReference type="InterPro" id="IPR032675">
    <property type="entry name" value="LRR_dom_sf"/>
</dbReference>
<accession>A0A7R9EVT3</accession>
<feature type="compositionally biased region" description="Polar residues" evidence="1">
    <location>
        <begin position="219"/>
        <end position="242"/>
    </location>
</feature>
<dbReference type="AlphaFoldDB" id="A0A7R9EVT3"/>